<dbReference type="NCBIfam" id="TIGR03347">
    <property type="entry name" value="VI_chp_1"/>
    <property type="match status" value="1"/>
</dbReference>
<dbReference type="Proteomes" id="UP000306236">
    <property type="component" value="Unassembled WGS sequence"/>
</dbReference>
<reference evidence="1 2" key="1">
    <citation type="submission" date="2019-04" db="EMBL/GenBank/DDBJ databases">
        <title>Lampropedia sp YIM MLB12 draf genome.</title>
        <authorList>
            <person name="Wang Y.-X."/>
        </authorList>
    </citation>
    <scope>NUCLEOTIDE SEQUENCE [LARGE SCALE GENOMIC DNA]</scope>
    <source>
        <strain evidence="1 2">YIM MLB12</strain>
    </source>
</reference>
<proteinExistence type="predicted"/>
<name>A0A4S5BNC3_9BURK</name>
<dbReference type="RefSeq" id="WP_136407711.1">
    <property type="nucleotide sequence ID" value="NZ_SSWX01000028.1"/>
</dbReference>
<comment type="caution">
    <text evidence="1">The sequence shown here is derived from an EMBL/GenBank/DDBJ whole genome shotgun (WGS) entry which is preliminary data.</text>
</comment>
<dbReference type="Pfam" id="PF06996">
    <property type="entry name" value="T6SS_TssG"/>
    <property type="match status" value="1"/>
</dbReference>
<dbReference type="OrthoDB" id="1523296at2"/>
<sequence length="358" mass="40041">MLDAARTAVVPTDAASPAVPLTPRAAVHVEALEQLQKTPWAFDWFALLRRIEAHNPSYSRFGEAVHPQDEPVRVGQTPSLSFASASLSSADFNQQGRFGIEQTGFGLYGPNGALPLHITEYVRERIAYDDDQAQSAFANIFHHRFAMLFYRAWASAQATNSLDRPDEDRFANYVGSLSGYGSPAMQAQDSVPDHAKRFFSGHLVRLTRNPEGLGAILQSYFDCPFKLQEWMPQWLKMEESEQTQLGHQGPAAQLGMGAVCGASVLDRQHKFRLHAGPLSLQAYEDFLPQGRHFVVLRDWVRNYIGYEFSWDLRLVLKRSEVPPLVLGSGVRLGWTTWLGKIESAQDRGDLVLQPEAQS</sequence>
<dbReference type="InterPro" id="IPR010732">
    <property type="entry name" value="T6SS_TssG-like"/>
</dbReference>
<keyword evidence="2" id="KW-1185">Reference proteome</keyword>
<dbReference type="EMBL" id="SSWX01000028">
    <property type="protein sequence ID" value="THJ31066.1"/>
    <property type="molecule type" value="Genomic_DNA"/>
</dbReference>
<gene>
    <name evidence="1" type="primary">tssG</name>
    <name evidence="1" type="ORF">E8K88_16150</name>
</gene>
<protein>
    <submittedName>
        <fullName evidence="1">Type VI secretion system baseplate subunit TssG</fullName>
    </submittedName>
</protein>
<accession>A0A4S5BNC3</accession>
<organism evidence="1 2">
    <name type="scientific">Lampropedia aestuarii</name>
    <dbReference type="NCBI Taxonomy" id="2562762"/>
    <lineage>
        <taxon>Bacteria</taxon>
        <taxon>Pseudomonadati</taxon>
        <taxon>Pseudomonadota</taxon>
        <taxon>Betaproteobacteria</taxon>
        <taxon>Burkholderiales</taxon>
        <taxon>Comamonadaceae</taxon>
        <taxon>Lampropedia</taxon>
    </lineage>
</organism>
<dbReference type="PANTHER" id="PTHR35564:SF4">
    <property type="entry name" value="CYTOPLASMIC PROTEIN"/>
    <property type="match status" value="1"/>
</dbReference>
<dbReference type="AlphaFoldDB" id="A0A4S5BNC3"/>
<evidence type="ECO:0000313" key="2">
    <source>
        <dbReference type="Proteomes" id="UP000306236"/>
    </source>
</evidence>
<dbReference type="PANTHER" id="PTHR35564">
    <property type="match status" value="1"/>
</dbReference>
<evidence type="ECO:0000313" key="1">
    <source>
        <dbReference type="EMBL" id="THJ31066.1"/>
    </source>
</evidence>